<gene>
    <name evidence="3" type="ORF">HFQ13_10505</name>
</gene>
<keyword evidence="1" id="KW-0472">Membrane</keyword>
<feature type="signal peptide" evidence="2">
    <location>
        <begin position="1"/>
        <end position="30"/>
    </location>
</feature>
<name>A0AAE2YRA8_9PROT</name>
<organism evidence="3 4">
    <name type="scientific">Igneacidithiobacillus copahuensis</name>
    <dbReference type="NCBI Taxonomy" id="2724909"/>
    <lineage>
        <taxon>Bacteria</taxon>
        <taxon>Pseudomonadati</taxon>
        <taxon>Pseudomonadota</taxon>
        <taxon>Acidithiobacillia</taxon>
        <taxon>Acidithiobacillales</taxon>
        <taxon>Acidithiobacillaceae</taxon>
        <taxon>Igneacidithiobacillus</taxon>
    </lineage>
</organism>
<sequence>MKMSKKQVKVLKQVAGLVGLTLAGTASAFAGVTGFGQDIGHIIKVASDIPTLETIVFMGAGVAAMGYGGWHIHKKGDMENQGKKVGLHNIALPIAGGAFLTAIPFMTGAAQHTFFGDGNKVTTSASYLNGNHLGGSSNVTIP</sequence>
<evidence type="ECO:0000256" key="1">
    <source>
        <dbReference type="SAM" id="Phobius"/>
    </source>
</evidence>
<reference evidence="3" key="1">
    <citation type="journal article" date="2021" name="ISME J.">
        <title>Genomic evolution of the class Acidithiobacillia: deep-branching Proteobacteria living in extreme acidic conditions.</title>
        <authorList>
            <person name="Moya-Beltran A."/>
            <person name="Beard S."/>
            <person name="Rojas-Villalobos C."/>
            <person name="Issotta F."/>
            <person name="Gallardo Y."/>
            <person name="Ulloa R."/>
            <person name="Giaveno A."/>
            <person name="Degli Esposti M."/>
            <person name="Johnson D.B."/>
            <person name="Quatrini R."/>
        </authorList>
    </citation>
    <scope>NUCLEOTIDE SEQUENCE</scope>
    <source>
        <strain evidence="3">VAN18-1</strain>
    </source>
</reference>
<proteinExistence type="predicted"/>
<keyword evidence="1" id="KW-0812">Transmembrane</keyword>
<dbReference type="RefSeq" id="WP_215885676.1">
    <property type="nucleotide sequence ID" value="NZ_JAAXYO010000154.1"/>
</dbReference>
<keyword evidence="4" id="KW-1185">Reference proteome</keyword>
<dbReference type="EMBL" id="JAAXYO010000154">
    <property type="protein sequence ID" value="MBU2788621.1"/>
    <property type="molecule type" value="Genomic_DNA"/>
</dbReference>
<evidence type="ECO:0000256" key="2">
    <source>
        <dbReference type="SAM" id="SignalP"/>
    </source>
</evidence>
<dbReference type="Proteomes" id="UP001197378">
    <property type="component" value="Unassembled WGS sequence"/>
</dbReference>
<dbReference type="AlphaFoldDB" id="A0AAE2YRA8"/>
<accession>A0AAE2YRA8</accession>
<evidence type="ECO:0000313" key="4">
    <source>
        <dbReference type="Proteomes" id="UP001197378"/>
    </source>
</evidence>
<protein>
    <submittedName>
        <fullName evidence="3">Uncharacterized protein</fullName>
    </submittedName>
</protein>
<keyword evidence="2" id="KW-0732">Signal</keyword>
<keyword evidence="1" id="KW-1133">Transmembrane helix</keyword>
<feature type="chain" id="PRO_5042010318" evidence="2">
    <location>
        <begin position="31"/>
        <end position="142"/>
    </location>
</feature>
<feature type="transmembrane region" description="Helical" evidence="1">
    <location>
        <begin position="85"/>
        <end position="106"/>
    </location>
</feature>
<evidence type="ECO:0000313" key="3">
    <source>
        <dbReference type="EMBL" id="MBU2788621.1"/>
    </source>
</evidence>
<comment type="caution">
    <text evidence="3">The sequence shown here is derived from an EMBL/GenBank/DDBJ whole genome shotgun (WGS) entry which is preliminary data.</text>
</comment>
<feature type="transmembrane region" description="Helical" evidence="1">
    <location>
        <begin position="54"/>
        <end position="73"/>
    </location>
</feature>